<gene>
    <name evidence="2" type="ORF">DPMN_155900</name>
</gene>
<keyword evidence="3" id="KW-1185">Reference proteome</keyword>
<feature type="region of interest" description="Disordered" evidence="1">
    <location>
        <begin position="1"/>
        <end position="56"/>
    </location>
</feature>
<feature type="compositionally biased region" description="Polar residues" evidence="1">
    <location>
        <begin position="1"/>
        <end position="12"/>
    </location>
</feature>
<comment type="caution">
    <text evidence="2">The sequence shown here is derived from an EMBL/GenBank/DDBJ whole genome shotgun (WGS) entry which is preliminary data.</text>
</comment>
<evidence type="ECO:0000313" key="3">
    <source>
        <dbReference type="Proteomes" id="UP000828390"/>
    </source>
</evidence>
<accession>A0A9D4FPP6</accession>
<evidence type="ECO:0000313" key="2">
    <source>
        <dbReference type="EMBL" id="KAH3802227.1"/>
    </source>
</evidence>
<reference evidence="2" key="1">
    <citation type="journal article" date="2019" name="bioRxiv">
        <title>The Genome of the Zebra Mussel, Dreissena polymorpha: A Resource for Invasive Species Research.</title>
        <authorList>
            <person name="McCartney M.A."/>
            <person name="Auch B."/>
            <person name="Kono T."/>
            <person name="Mallez S."/>
            <person name="Zhang Y."/>
            <person name="Obille A."/>
            <person name="Becker A."/>
            <person name="Abrahante J.E."/>
            <person name="Garbe J."/>
            <person name="Badalamenti J.P."/>
            <person name="Herman A."/>
            <person name="Mangelson H."/>
            <person name="Liachko I."/>
            <person name="Sullivan S."/>
            <person name="Sone E.D."/>
            <person name="Koren S."/>
            <person name="Silverstein K.A.T."/>
            <person name="Beckman K.B."/>
            <person name="Gohl D.M."/>
        </authorList>
    </citation>
    <scope>NUCLEOTIDE SEQUENCE</scope>
    <source>
        <strain evidence="2">Duluth1</strain>
        <tissue evidence="2">Whole animal</tissue>
    </source>
</reference>
<dbReference type="Proteomes" id="UP000828390">
    <property type="component" value="Unassembled WGS sequence"/>
</dbReference>
<feature type="compositionally biased region" description="Basic and acidic residues" evidence="1">
    <location>
        <begin position="46"/>
        <end position="56"/>
    </location>
</feature>
<organism evidence="2 3">
    <name type="scientific">Dreissena polymorpha</name>
    <name type="common">Zebra mussel</name>
    <name type="synonym">Mytilus polymorpha</name>
    <dbReference type="NCBI Taxonomy" id="45954"/>
    <lineage>
        <taxon>Eukaryota</taxon>
        <taxon>Metazoa</taxon>
        <taxon>Spiralia</taxon>
        <taxon>Lophotrochozoa</taxon>
        <taxon>Mollusca</taxon>
        <taxon>Bivalvia</taxon>
        <taxon>Autobranchia</taxon>
        <taxon>Heteroconchia</taxon>
        <taxon>Euheterodonta</taxon>
        <taxon>Imparidentia</taxon>
        <taxon>Neoheterodontei</taxon>
        <taxon>Myida</taxon>
        <taxon>Dreissenoidea</taxon>
        <taxon>Dreissenidae</taxon>
        <taxon>Dreissena</taxon>
    </lineage>
</organism>
<protein>
    <submittedName>
        <fullName evidence="2">Uncharacterized protein</fullName>
    </submittedName>
</protein>
<dbReference type="AlphaFoldDB" id="A0A9D4FPP6"/>
<proteinExistence type="predicted"/>
<sequence length="85" mass="9275">MQSSVSLTTAHYLQSGGGRSLASLAPMGDVNVSTSVIKPRGSSVLRDPRDQDLPQDLSDRSLKLEQVQGFIFHAFCKPHPLRQVL</sequence>
<name>A0A9D4FPP6_DREPO</name>
<reference evidence="2" key="2">
    <citation type="submission" date="2020-11" db="EMBL/GenBank/DDBJ databases">
        <authorList>
            <person name="McCartney M.A."/>
            <person name="Auch B."/>
            <person name="Kono T."/>
            <person name="Mallez S."/>
            <person name="Becker A."/>
            <person name="Gohl D.M."/>
            <person name="Silverstein K.A.T."/>
            <person name="Koren S."/>
            <person name="Bechman K.B."/>
            <person name="Herman A."/>
            <person name="Abrahante J.E."/>
            <person name="Garbe J."/>
        </authorList>
    </citation>
    <scope>NUCLEOTIDE SEQUENCE</scope>
    <source>
        <strain evidence="2">Duluth1</strain>
        <tissue evidence="2">Whole animal</tissue>
    </source>
</reference>
<dbReference type="EMBL" id="JAIWYP010000007">
    <property type="protein sequence ID" value="KAH3802227.1"/>
    <property type="molecule type" value="Genomic_DNA"/>
</dbReference>
<evidence type="ECO:0000256" key="1">
    <source>
        <dbReference type="SAM" id="MobiDB-lite"/>
    </source>
</evidence>